<dbReference type="Gene3D" id="3.30.750.24">
    <property type="entry name" value="STAS domain"/>
    <property type="match status" value="1"/>
</dbReference>
<dbReference type="PANTHER" id="PTHR11814">
    <property type="entry name" value="SULFATE TRANSPORTER"/>
    <property type="match status" value="1"/>
</dbReference>
<name>A0AAX1NB15_9BACT</name>
<dbReference type="InterPro" id="IPR002645">
    <property type="entry name" value="STAS_dom"/>
</dbReference>
<evidence type="ECO:0000256" key="1">
    <source>
        <dbReference type="ARBA" id="ARBA00004141"/>
    </source>
</evidence>
<feature type="transmembrane region" description="Helical" evidence="5">
    <location>
        <begin position="118"/>
        <end position="143"/>
    </location>
</feature>
<dbReference type="InterPro" id="IPR036513">
    <property type="entry name" value="STAS_dom_sf"/>
</dbReference>
<dbReference type="AlphaFoldDB" id="A0AAX1NB15"/>
<keyword evidence="2 5" id="KW-0812">Transmembrane</keyword>
<evidence type="ECO:0000256" key="3">
    <source>
        <dbReference type="ARBA" id="ARBA00022989"/>
    </source>
</evidence>
<feature type="transmembrane region" description="Helical" evidence="5">
    <location>
        <begin position="86"/>
        <end position="106"/>
    </location>
</feature>
<keyword evidence="4 5" id="KW-0472">Membrane</keyword>
<reference evidence="7 8" key="1">
    <citation type="submission" date="2021-05" db="EMBL/GenBank/DDBJ databases">
        <title>Comparative genomic studies on the polysaccharide-degrading batcterial strains of the Flammeovirga genus.</title>
        <authorList>
            <person name="Zewei F."/>
            <person name="Zheng Z."/>
            <person name="Yu L."/>
            <person name="Ruyue G."/>
            <person name="Yanhong M."/>
            <person name="Yuanyuan C."/>
            <person name="Jingyan G."/>
            <person name="Wenjun H."/>
        </authorList>
    </citation>
    <scope>NUCLEOTIDE SEQUENCE [LARGE SCALE GENOMIC DNA]</scope>
    <source>
        <strain evidence="7 8">NBRC:100898</strain>
    </source>
</reference>
<evidence type="ECO:0000256" key="4">
    <source>
        <dbReference type="ARBA" id="ARBA00023136"/>
    </source>
</evidence>
<comment type="subcellular location">
    <subcellularLocation>
        <location evidence="1">Membrane</location>
        <topology evidence="1">Multi-pass membrane protein</topology>
    </subcellularLocation>
</comment>
<accession>A0AAX1NB15</accession>
<feature type="transmembrane region" description="Helical" evidence="5">
    <location>
        <begin position="36"/>
        <end position="52"/>
    </location>
</feature>
<dbReference type="Pfam" id="PF00916">
    <property type="entry name" value="Sulfate_transp"/>
    <property type="match status" value="1"/>
</dbReference>
<protein>
    <submittedName>
        <fullName evidence="7">SulP family inorganic anion transporter</fullName>
    </submittedName>
</protein>
<feature type="transmembrane region" description="Helical" evidence="5">
    <location>
        <begin position="163"/>
        <end position="180"/>
    </location>
</feature>
<dbReference type="GO" id="GO:0016020">
    <property type="term" value="C:membrane"/>
    <property type="evidence" value="ECO:0007669"/>
    <property type="project" value="UniProtKB-SubCell"/>
</dbReference>
<proteinExistence type="predicted"/>
<organism evidence="7 8">
    <name type="scientific">Flammeovirga yaeyamensis</name>
    <dbReference type="NCBI Taxonomy" id="367791"/>
    <lineage>
        <taxon>Bacteria</taxon>
        <taxon>Pseudomonadati</taxon>
        <taxon>Bacteroidota</taxon>
        <taxon>Cytophagia</taxon>
        <taxon>Cytophagales</taxon>
        <taxon>Flammeovirgaceae</taxon>
        <taxon>Flammeovirga</taxon>
    </lineage>
</organism>
<gene>
    <name evidence="7" type="ORF">KMW28_26160</name>
</gene>
<evidence type="ECO:0000259" key="6">
    <source>
        <dbReference type="PROSITE" id="PS50801"/>
    </source>
</evidence>
<dbReference type="InterPro" id="IPR001902">
    <property type="entry name" value="SLC26A/SulP_fam"/>
</dbReference>
<dbReference type="SUPFAM" id="SSF52091">
    <property type="entry name" value="SpoIIaa-like"/>
    <property type="match status" value="1"/>
</dbReference>
<evidence type="ECO:0000313" key="8">
    <source>
        <dbReference type="Proteomes" id="UP000678679"/>
    </source>
</evidence>
<dbReference type="KEGG" id="fya:KMW28_26160"/>
<feature type="domain" description="STAS" evidence="6">
    <location>
        <begin position="430"/>
        <end position="506"/>
    </location>
</feature>
<evidence type="ECO:0000313" key="7">
    <source>
        <dbReference type="EMBL" id="QWG04382.1"/>
    </source>
</evidence>
<dbReference type="EMBL" id="CP076133">
    <property type="protein sequence ID" value="QWG04382.1"/>
    <property type="molecule type" value="Genomic_DNA"/>
</dbReference>
<sequence length="731" mass="80349">MINKNIKSNFISGFLVFLIALPLCLGIAKASGFPPIAGIYTAVIGGLVVTFLSKAPLAIKGPAAGLIAIAIGAVDELGGDDPILGYKLTLAVIVISGLLQIAMGFAKFGKMGDMFPISVIRGMLAAIGVIIISKQIHVILGVVPSAKSPWGLLAEIPHSILNLNPKVAVIGVLSLALLFVHPLIKNKTVNKLPAPLLILLLAIPLGFVFNLSNEHSYTLGSLDFEISPSQYLVVLPENFFSGITFPDFSQLLSYTSIKYIIMFALVGSIESVLSAKAIDALDPNDRVTNLNKDLVAVGIGNTIAGMIGGLPMISEIVRSSANINAGAKGRMSNFYHGLFLFLFVLLAAAVIKTIPNAALAAMLVFTGLKLASPQEFIKIKNVGFDQLLQFLTTLIVTLWTDLLVGVASGIVLKIVIELVQGVKLNEMFQLNTQVSASKDGLVIKFNGIASFINYLKFKSLIDAQPKNQKIILDFSDCFFIDHTFLNNINNIQNKFTKEGGELIKVGFEKHHFQSQHHLSSRRLVTNPLQENTPEELTKRAQSIKEFAESHNLDFEANLSPSFVRPYLSAFSILSRLRRANNFILGTREHYSFMIFDITYVKADDFSTETTTATIALVFNIAKGGIPDFYTQDKSNFSNLKTKYDMDLMEKSNLTPFNIYGNNEELIDTFFTSDIISLIAEQPYRIECKRREMLIHKEWGLLSEGKSMEYMLSFVDNLGNEVVKKRFEEAQV</sequence>
<feature type="transmembrane region" description="Helical" evidence="5">
    <location>
        <begin position="334"/>
        <end position="366"/>
    </location>
</feature>
<keyword evidence="3 5" id="KW-1133">Transmembrane helix</keyword>
<dbReference type="PROSITE" id="PS50801">
    <property type="entry name" value="STAS"/>
    <property type="match status" value="1"/>
</dbReference>
<evidence type="ECO:0000256" key="5">
    <source>
        <dbReference type="SAM" id="Phobius"/>
    </source>
</evidence>
<keyword evidence="8" id="KW-1185">Reference proteome</keyword>
<dbReference type="Proteomes" id="UP000678679">
    <property type="component" value="Chromosome 2"/>
</dbReference>
<evidence type="ECO:0000256" key="2">
    <source>
        <dbReference type="ARBA" id="ARBA00022692"/>
    </source>
</evidence>
<dbReference type="InterPro" id="IPR011547">
    <property type="entry name" value="SLC26A/SulP_dom"/>
</dbReference>
<feature type="transmembrane region" description="Helical" evidence="5">
    <location>
        <begin position="57"/>
        <end position="74"/>
    </location>
</feature>
<dbReference type="GO" id="GO:0055085">
    <property type="term" value="P:transmembrane transport"/>
    <property type="evidence" value="ECO:0007669"/>
    <property type="project" value="InterPro"/>
</dbReference>
<dbReference type="RefSeq" id="WP_169663844.1">
    <property type="nucleotide sequence ID" value="NZ_CP076133.1"/>
</dbReference>
<feature type="transmembrane region" description="Helical" evidence="5">
    <location>
        <begin position="192"/>
        <end position="212"/>
    </location>
</feature>
<feature type="transmembrane region" description="Helical" evidence="5">
    <location>
        <begin position="294"/>
        <end position="314"/>
    </location>
</feature>